<evidence type="ECO:0000256" key="6">
    <source>
        <dbReference type="ARBA" id="ARBA00022822"/>
    </source>
</evidence>
<dbReference type="GO" id="GO:0016853">
    <property type="term" value="F:isomerase activity"/>
    <property type="evidence" value="ECO:0007669"/>
    <property type="project" value="UniProtKB-KW"/>
</dbReference>
<dbReference type="CDD" id="cd06223">
    <property type="entry name" value="PRTases_typeI"/>
    <property type="match status" value="1"/>
</dbReference>
<dbReference type="HAMAP" id="MF_00135">
    <property type="entry name" value="PRAI"/>
    <property type="match status" value="1"/>
</dbReference>
<reference evidence="12 13" key="1">
    <citation type="submission" date="2016-10" db="EMBL/GenBank/DDBJ databases">
        <authorList>
            <person name="Varghese N."/>
            <person name="Submissions S."/>
        </authorList>
    </citation>
    <scope>NUCLEOTIDE SEQUENCE [LARGE SCALE GENOMIC DNA]</scope>
    <source>
        <strain evidence="12 13">CGMCC 1.6853</strain>
    </source>
</reference>
<dbReference type="Pfam" id="PF00697">
    <property type="entry name" value="PRAI"/>
    <property type="match status" value="1"/>
</dbReference>
<dbReference type="InterPro" id="IPR011060">
    <property type="entry name" value="RibuloseP-bd_barrel"/>
</dbReference>
<evidence type="ECO:0000256" key="5">
    <source>
        <dbReference type="ARBA" id="ARBA00022605"/>
    </source>
</evidence>
<sequence>MRTRVKVCGITHHEDALAALNAGADALGFIFSPSSRQVSPEDARLIIERLPPFTQMVGVFVNEPRERVQRIIRYCRLTAIQLQGDETNEYCQAFDVPVIKSFHLDGTLALERINGYQVSAYLLDTQVEGLSGGSGKTFDWVLLKNKTFARPVIVAGGLHTGNVSHLIQHYFPTAIDVCSGVSRSARRKDPVRLQTFFDAVAYADRLRVQVPAESGQEDILKASFDRQPLVEIQGRRFLLNALTEQIPATPAELLREAARLVCYAAQFPPGTKLVGEEDKGGGLLAAVSLLSGLPYGIARWYPSGLEGQVQVDFDCEYTGGSLFLNGVEPGDNVYIVDDLISTGGTLVGLISAVRKAGAEVSGILCVVEKRNYGGARRVFEATGISVQSLIEVDVSGEHSIVVGVNY</sequence>
<dbReference type="RefSeq" id="WP_050501259.1">
    <property type="nucleotide sequence ID" value="NZ_CBCSIN010000001.1"/>
</dbReference>
<dbReference type="InterPro" id="IPR001240">
    <property type="entry name" value="PRAI_dom"/>
</dbReference>
<evidence type="ECO:0000259" key="10">
    <source>
        <dbReference type="Pfam" id="PF00156"/>
    </source>
</evidence>
<dbReference type="Gene3D" id="3.40.50.2020">
    <property type="match status" value="1"/>
</dbReference>
<dbReference type="EMBL" id="FMUT01000002">
    <property type="protein sequence ID" value="SCX77707.1"/>
    <property type="molecule type" value="Genomic_DNA"/>
</dbReference>
<dbReference type="InterPro" id="IPR000836">
    <property type="entry name" value="PRTase_dom"/>
</dbReference>
<dbReference type="InterPro" id="IPR013785">
    <property type="entry name" value="Aldolase_TIM"/>
</dbReference>
<feature type="domain" description="N-(5'phosphoribosyl) anthranilate isomerase (PRAI)" evidence="11">
    <location>
        <begin position="5"/>
        <end position="198"/>
    </location>
</feature>
<gene>
    <name evidence="9" type="primary">trpF</name>
    <name evidence="12" type="ORF">SAMN02927935_00064</name>
</gene>
<comment type="catalytic activity">
    <reaction evidence="1 9">
        <text>N-(5-phospho-beta-D-ribosyl)anthranilate = 1-(2-carboxyphenylamino)-1-deoxy-D-ribulose 5-phosphate</text>
        <dbReference type="Rhea" id="RHEA:21540"/>
        <dbReference type="ChEBI" id="CHEBI:18277"/>
        <dbReference type="ChEBI" id="CHEBI:58613"/>
        <dbReference type="EC" id="5.3.1.24"/>
    </reaction>
</comment>
<dbReference type="PANTHER" id="PTHR42894">
    <property type="entry name" value="N-(5'-PHOSPHORIBOSYL)ANTHRANILATE ISOMERASE"/>
    <property type="match status" value="1"/>
</dbReference>
<dbReference type="SUPFAM" id="SSF53271">
    <property type="entry name" value="PRTase-like"/>
    <property type="match status" value="1"/>
</dbReference>
<proteinExistence type="inferred from homology"/>
<evidence type="ECO:0000256" key="8">
    <source>
        <dbReference type="ARBA" id="ARBA00023235"/>
    </source>
</evidence>
<evidence type="ECO:0000256" key="3">
    <source>
        <dbReference type="ARBA" id="ARBA00012572"/>
    </source>
</evidence>
<feature type="domain" description="Phosphoribosyltransferase" evidence="10">
    <location>
        <begin position="329"/>
        <end position="376"/>
    </location>
</feature>
<dbReference type="Gene3D" id="3.20.20.70">
    <property type="entry name" value="Aldolase class I"/>
    <property type="match status" value="1"/>
</dbReference>
<keyword evidence="6 9" id="KW-0822">Tryptophan biosynthesis</keyword>
<dbReference type="Pfam" id="PF00156">
    <property type="entry name" value="Pribosyltran"/>
    <property type="match status" value="1"/>
</dbReference>
<comment type="pathway">
    <text evidence="2 9">Amino-acid biosynthesis; L-tryptophan biosynthesis; L-tryptophan from chorismate: step 3/5.</text>
</comment>
<keyword evidence="7 9" id="KW-0057">Aromatic amino acid biosynthesis</keyword>
<protein>
    <recommendedName>
        <fullName evidence="4 9">N-(5'-phosphoribosyl)anthranilate isomerase</fullName>
        <shortName evidence="9">PRAI</shortName>
        <ecNumber evidence="3 9">5.3.1.24</ecNumber>
    </recommendedName>
</protein>
<dbReference type="Proteomes" id="UP000183031">
    <property type="component" value="Unassembled WGS sequence"/>
</dbReference>
<comment type="caution">
    <text evidence="12">The sequence shown here is derived from an EMBL/GenBank/DDBJ whole genome shotgun (WGS) entry which is preliminary data.</text>
</comment>
<dbReference type="EC" id="5.3.1.24" evidence="3 9"/>
<keyword evidence="5 9" id="KW-0028">Amino-acid biosynthesis</keyword>
<accession>A0A1G5AIM1</accession>
<dbReference type="SUPFAM" id="SSF51366">
    <property type="entry name" value="Ribulose-phoshate binding barrel"/>
    <property type="match status" value="1"/>
</dbReference>
<evidence type="ECO:0000313" key="13">
    <source>
        <dbReference type="Proteomes" id="UP000183031"/>
    </source>
</evidence>
<evidence type="ECO:0000259" key="11">
    <source>
        <dbReference type="Pfam" id="PF00697"/>
    </source>
</evidence>
<evidence type="ECO:0000256" key="2">
    <source>
        <dbReference type="ARBA" id="ARBA00004664"/>
    </source>
</evidence>
<evidence type="ECO:0000256" key="4">
    <source>
        <dbReference type="ARBA" id="ARBA00022272"/>
    </source>
</evidence>
<dbReference type="PANTHER" id="PTHR42894:SF1">
    <property type="entry name" value="N-(5'-PHOSPHORIBOSYL)ANTHRANILATE ISOMERASE"/>
    <property type="match status" value="1"/>
</dbReference>
<dbReference type="CDD" id="cd00405">
    <property type="entry name" value="PRAI"/>
    <property type="match status" value="1"/>
</dbReference>
<comment type="similarity">
    <text evidence="9">Belongs to the TrpF family.</text>
</comment>
<dbReference type="InterPro" id="IPR029057">
    <property type="entry name" value="PRTase-like"/>
</dbReference>
<keyword evidence="8 9" id="KW-0413">Isomerase</keyword>
<name>A0A1G5AIM1_9GAMM</name>
<dbReference type="InterPro" id="IPR044643">
    <property type="entry name" value="TrpF_fam"/>
</dbReference>
<evidence type="ECO:0000256" key="9">
    <source>
        <dbReference type="HAMAP-Rule" id="MF_00135"/>
    </source>
</evidence>
<organism evidence="12 13">
    <name type="scientific">Serratia nematodiphila</name>
    <dbReference type="NCBI Taxonomy" id="458197"/>
    <lineage>
        <taxon>Bacteria</taxon>
        <taxon>Pseudomonadati</taxon>
        <taxon>Pseudomonadota</taxon>
        <taxon>Gammaproteobacteria</taxon>
        <taxon>Enterobacterales</taxon>
        <taxon>Yersiniaceae</taxon>
        <taxon>Serratia</taxon>
    </lineage>
</organism>
<evidence type="ECO:0000256" key="1">
    <source>
        <dbReference type="ARBA" id="ARBA00001164"/>
    </source>
</evidence>
<evidence type="ECO:0000313" key="12">
    <source>
        <dbReference type="EMBL" id="SCX77707.1"/>
    </source>
</evidence>
<evidence type="ECO:0000256" key="7">
    <source>
        <dbReference type="ARBA" id="ARBA00023141"/>
    </source>
</evidence>
<keyword evidence="13" id="KW-1185">Reference proteome</keyword>